<dbReference type="Proteomes" id="UP000198224">
    <property type="component" value="Chromosome I"/>
</dbReference>
<evidence type="ECO:0000259" key="1">
    <source>
        <dbReference type="Pfam" id="PF03724"/>
    </source>
</evidence>
<evidence type="ECO:0000313" key="2">
    <source>
        <dbReference type="EMBL" id="SCF23125.1"/>
    </source>
</evidence>
<dbReference type="Gene3D" id="2.40.128.270">
    <property type="match status" value="1"/>
</dbReference>
<feature type="domain" description="DUF306" evidence="1">
    <location>
        <begin position="215"/>
        <end position="291"/>
    </location>
</feature>
<protein>
    <submittedName>
        <fullName evidence="2">META domain-containing protein</fullName>
    </submittedName>
</protein>
<dbReference type="EMBL" id="LT607409">
    <property type="protein sequence ID" value="SCF23125.1"/>
    <property type="molecule type" value="Genomic_DNA"/>
</dbReference>
<organism evidence="2 3">
    <name type="scientific">Micromonospora chokoriensis</name>
    <dbReference type="NCBI Taxonomy" id="356851"/>
    <lineage>
        <taxon>Bacteria</taxon>
        <taxon>Bacillati</taxon>
        <taxon>Actinomycetota</taxon>
        <taxon>Actinomycetes</taxon>
        <taxon>Micromonosporales</taxon>
        <taxon>Micromonosporaceae</taxon>
        <taxon>Micromonospora</taxon>
    </lineage>
</organism>
<dbReference type="RefSeq" id="WP_088990194.1">
    <property type="nucleotide sequence ID" value="NZ_LT607409.1"/>
</dbReference>
<dbReference type="InterPro" id="IPR005184">
    <property type="entry name" value="DUF306_Meta_HslJ"/>
</dbReference>
<dbReference type="Pfam" id="PF03724">
    <property type="entry name" value="META"/>
    <property type="match status" value="1"/>
</dbReference>
<dbReference type="PROSITE" id="PS51257">
    <property type="entry name" value="PROKAR_LIPOPROTEIN"/>
    <property type="match status" value="1"/>
</dbReference>
<dbReference type="InterPro" id="IPR038670">
    <property type="entry name" value="HslJ-like_sf"/>
</dbReference>
<dbReference type="AlphaFoldDB" id="A0A1C4YQV0"/>
<proteinExistence type="predicted"/>
<name>A0A1C4YQV0_9ACTN</name>
<reference evidence="3" key="1">
    <citation type="submission" date="2016-06" db="EMBL/GenBank/DDBJ databases">
        <authorList>
            <person name="Varghese N."/>
            <person name="Submissions Spin"/>
        </authorList>
    </citation>
    <scope>NUCLEOTIDE SEQUENCE [LARGE SCALE GENOMIC DNA]</scope>
    <source>
        <strain evidence="3">DSM 45160</strain>
    </source>
</reference>
<gene>
    <name evidence="2" type="ORF">GA0070612_5110</name>
</gene>
<sequence length="301" mass="31278">MRSQKARQVHLATLVVMGVLFSGCARQGHPEAAGPKPPVTATTGATVPLSPEMLIGSWTLVDVADPGAGTILRLADGELHVIGSHCGTLGGSWLANDEGVFLADVSSASAVVVDSTPGCEKASQETPGWLRSVSAYRFDAAGSPVLLDGRGQTVARLIPGATPTPEPDTADSVLEPPVVTDEARRALAPAVALPATLVPVDQRQPTGRWAPKRGHKAAYLEFTADGEWHGSDGCNDQSGRWITAAGGTLLATSRAATLAFCTDSVPIEQWVTTARRAGLDGKALVFLNAHGDETGRLQPKN</sequence>
<accession>A0A1C4YQV0</accession>
<keyword evidence="3" id="KW-1185">Reference proteome</keyword>
<evidence type="ECO:0000313" key="3">
    <source>
        <dbReference type="Proteomes" id="UP000198224"/>
    </source>
</evidence>